<evidence type="ECO:0000313" key="2">
    <source>
        <dbReference type="Proteomes" id="UP000291088"/>
    </source>
</evidence>
<dbReference type="AlphaFoldDB" id="A0A4Q2TWL0"/>
<evidence type="ECO:0000313" key="1">
    <source>
        <dbReference type="EMBL" id="RYC23255.1"/>
    </source>
</evidence>
<proteinExistence type="predicted"/>
<dbReference type="InterPro" id="IPR043137">
    <property type="entry name" value="GGT_ssub_C"/>
</dbReference>
<dbReference type="InterPro" id="IPR029055">
    <property type="entry name" value="Ntn_hydrolases_N"/>
</dbReference>
<keyword evidence="1" id="KW-0808">Transferase</keyword>
<dbReference type="SUPFAM" id="SSF56235">
    <property type="entry name" value="N-terminal nucleophile aminohydrolases (Ntn hydrolases)"/>
    <property type="match status" value="1"/>
</dbReference>
<dbReference type="GO" id="GO:0016740">
    <property type="term" value="F:transferase activity"/>
    <property type="evidence" value="ECO:0007669"/>
    <property type="project" value="UniProtKB-KW"/>
</dbReference>
<dbReference type="Proteomes" id="UP000291088">
    <property type="component" value="Unassembled WGS sequence"/>
</dbReference>
<reference evidence="1 2" key="1">
    <citation type="submission" date="2019-01" db="EMBL/GenBank/DDBJ databases">
        <authorList>
            <person name="Deng T."/>
        </authorList>
    </citation>
    <scope>NUCLEOTIDE SEQUENCE [LARGE SCALE GENOMIC DNA]</scope>
    <source>
        <strain evidence="1 2">F8825</strain>
    </source>
</reference>
<dbReference type="OrthoDB" id="9781342at2"/>
<dbReference type="PRINTS" id="PR01210">
    <property type="entry name" value="GGTRANSPTASE"/>
</dbReference>
<gene>
    <name evidence="1" type="ORF">EUU22_03930</name>
</gene>
<dbReference type="Gene3D" id="1.10.246.130">
    <property type="match status" value="1"/>
</dbReference>
<dbReference type="RefSeq" id="WP_112691316.1">
    <property type="nucleotide sequence ID" value="NZ_SDVB01000106.1"/>
</dbReference>
<protein>
    <submittedName>
        <fullName evidence="1">Gamma-glutamyltransferase family protein</fullName>
    </submittedName>
</protein>
<dbReference type="EMBL" id="SDVB01000106">
    <property type="protein sequence ID" value="RYC23255.1"/>
    <property type="molecule type" value="Genomic_DNA"/>
</dbReference>
<dbReference type="PANTHER" id="PTHR43881">
    <property type="entry name" value="GAMMA-GLUTAMYLTRANSPEPTIDASE (AFU_ORTHOLOGUE AFUA_4G13580)"/>
    <property type="match status" value="1"/>
</dbReference>
<comment type="caution">
    <text evidence="1">The sequence shown here is derived from an EMBL/GenBank/DDBJ whole genome shotgun (WGS) entry which is preliminary data.</text>
</comment>
<accession>A0A4Q2TWL0</accession>
<dbReference type="PANTHER" id="PTHR43881:SF1">
    <property type="entry name" value="GAMMA-GLUTAMYLTRANSPEPTIDASE (AFU_ORTHOLOGUE AFUA_4G13580)"/>
    <property type="match status" value="1"/>
</dbReference>
<dbReference type="Pfam" id="PF01019">
    <property type="entry name" value="G_glu_transpept"/>
    <property type="match status" value="1"/>
</dbReference>
<sequence length="525" mass="56068">MSLDTRFPYTSRRVAQFGTASVATSQPVAAQAGIATLAAGGNAVDAALATAMTLTVVEPTMNGLGGDLFALVHDGANLHGLNSSGRSAKAWQPERLAAAGTMPMTGWDTVTVPGQVRGWEALHSRFGRLAWGDLFETAIRYATDGFLVPHVVALHWAMQANWFRDVPGFAETFLPAGLAPEPGARFRNPYLASSLQCLAQEGADAFYRGRLASQIVAFAEETGGSMDKGDLESHAAEWVEPMSVDFAGATIHELPPNGQGLTALIALALIERVGFGRNAATDLHVEIEATRRAREIVARTVGDPQSMRMAPAALLDGAVLDRLAGGIDPERARPAEPIANEGWGTVYLCAADSEGMMVSLIQSNYRGFGSGLVVPGTGITLHNRGSCFVFEKGHPNEAKPCKRPFNTIIPGFMTRNGRPLATFGVMGGGMQPQGHVQIAARLLARGENVQAAIDAPRWRIADDGTLMVEEDLPEALVSDLCRRGHQVVRQPRWDYQFGAAQVIVRRDDGYEAGTESRRDGCAAVI</sequence>
<dbReference type="InterPro" id="IPR052896">
    <property type="entry name" value="GGT-like_enzyme"/>
</dbReference>
<organism evidence="1 2">
    <name type="scientific">Ciceribacter ferrooxidans</name>
    <dbReference type="NCBI Taxonomy" id="2509717"/>
    <lineage>
        <taxon>Bacteria</taxon>
        <taxon>Pseudomonadati</taxon>
        <taxon>Pseudomonadota</taxon>
        <taxon>Alphaproteobacteria</taxon>
        <taxon>Hyphomicrobiales</taxon>
        <taxon>Rhizobiaceae</taxon>
        <taxon>Ciceribacter</taxon>
    </lineage>
</organism>
<name>A0A4Q2TWL0_9HYPH</name>
<dbReference type="InterPro" id="IPR043138">
    <property type="entry name" value="GGT_lsub"/>
</dbReference>
<keyword evidence="2" id="KW-1185">Reference proteome</keyword>
<dbReference type="Gene3D" id="3.60.20.40">
    <property type="match status" value="1"/>
</dbReference>